<proteinExistence type="predicted"/>
<feature type="region of interest" description="Disordered" evidence="6">
    <location>
        <begin position="212"/>
        <end position="239"/>
    </location>
</feature>
<evidence type="ECO:0000256" key="1">
    <source>
        <dbReference type="ARBA" id="ARBA00004123"/>
    </source>
</evidence>
<comment type="caution">
    <text evidence="8">The sequence shown here is derived from an EMBL/GenBank/DDBJ whole genome shotgun (WGS) entry which is preliminary data.</text>
</comment>
<dbReference type="PROSITE" id="PS50217">
    <property type="entry name" value="BZIP"/>
    <property type="match status" value="1"/>
</dbReference>
<keyword evidence="5" id="KW-0539">Nucleus</keyword>
<dbReference type="Proteomes" id="UP000827284">
    <property type="component" value="Unassembled WGS sequence"/>
</dbReference>
<feature type="compositionally biased region" description="Low complexity" evidence="6">
    <location>
        <begin position="314"/>
        <end position="328"/>
    </location>
</feature>
<dbReference type="Pfam" id="PF11785">
    <property type="entry name" value="Aft1_OSA"/>
    <property type="match status" value="1"/>
</dbReference>
<feature type="compositionally biased region" description="Basic and acidic residues" evidence="6">
    <location>
        <begin position="373"/>
        <end position="384"/>
    </location>
</feature>
<dbReference type="CDD" id="cd14687">
    <property type="entry name" value="bZIP_ATF2"/>
    <property type="match status" value="1"/>
</dbReference>
<organism evidence="8 9">
    <name type="scientific">Entomortierella parvispora</name>
    <dbReference type="NCBI Taxonomy" id="205924"/>
    <lineage>
        <taxon>Eukaryota</taxon>
        <taxon>Fungi</taxon>
        <taxon>Fungi incertae sedis</taxon>
        <taxon>Mucoromycota</taxon>
        <taxon>Mortierellomycotina</taxon>
        <taxon>Mortierellomycetes</taxon>
        <taxon>Mortierellales</taxon>
        <taxon>Mortierellaceae</taxon>
        <taxon>Entomortierella</taxon>
    </lineage>
</organism>
<dbReference type="EMBL" id="BQFW01000012">
    <property type="protein sequence ID" value="GJJ76605.1"/>
    <property type="molecule type" value="Genomic_DNA"/>
</dbReference>
<dbReference type="GO" id="GO:0005634">
    <property type="term" value="C:nucleus"/>
    <property type="evidence" value="ECO:0007669"/>
    <property type="project" value="UniProtKB-SubCell"/>
</dbReference>
<evidence type="ECO:0000256" key="2">
    <source>
        <dbReference type="ARBA" id="ARBA00023015"/>
    </source>
</evidence>
<protein>
    <submittedName>
        <fullName evidence="8">ATF/CREB family transcription factor</fullName>
    </submittedName>
</protein>
<gene>
    <name evidence="8" type="ORF">EMPS_08964</name>
</gene>
<evidence type="ECO:0000256" key="5">
    <source>
        <dbReference type="ARBA" id="ARBA00023242"/>
    </source>
</evidence>
<dbReference type="Pfam" id="PF00170">
    <property type="entry name" value="bZIP_1"/>
    <property type="match status" value="1"/>
</dbReference>
<dbReference type="OrthoDB" id="295274at2759"/>
<keyword evidence="4" id="KW-0804">Transcription</keyword>
<sequence length="527" mass="56750">MTTVGTLSTDLGPDDNKLERASNNAGGFLQVTTKLDMEPNPFEQSFSGLSPEQQQAATAAAVAAAAAAGGNINATSTAAAVAAAAGVNSETSNKPVLPPIEAMSGRLAVSSGGDQYNGWDAPSLRMGPLSPSMLEGPQNPITVVSSGAAVSSAIFTSGADGLAPQQQHHAPLPVTVDNGFPFLTNAPTHGPHIVGGATIQTTESYQPQMYSQISQMRQQPQGVSRPMGSVQQQHPQYAQHPNGQLQERYMAPAANDHHGDYSNLHLLSQATQREMWIKRESMDAGHLQQQQQQQQQQRLGHPQNGMLGMAGGPQQQQQHLQQQQKQQQPSKESVDSGLARHTRMQSEDNQSEDSDRSRQSSEGATSSNGKKRPASEDKMDDEEKRRNFLERNRQAALKCRQRKKQWLSNLQAKVEYLSTDNDHLQAQTASLRDEIIHLKALLLAHKDCPVAQANGVYSENIRPQSGTVPPPPHLSSAVAGTSQTQQNNQRNTMNGHRPPPQMQTGGGGLVVGGHPNIHGQVQASVRY</sequence>
<reference evidence="8" key="2">
    <citation type="journal article" date="2022" name="Microbiol. Resour. Announc.">
        <title>Whole-Genome Sequence of Entomortierella parvispora E1425, a Mucoromycotan Fungus Associated with Burkholderiaceae-Related Endosymbiotic Bacteria.</title>
        <authorList>
            <person name="Herlambang A."/>
            <person name="Guo Y."/>
            <person name="Takashima Y."/>
            <person name="Narisawa K."/>
            <person name="Ohta H."/>
            <person name="Nishizawa T."/>
        </authorList>
    </citation>
    <scope>NUCLEOTIDE SEQUENCE</scope>
    <source>
        <strain evidence="8">E1425</strain>
    </source>
</reference>
<reference evidence="8" key="1">
    <citation type="submission" date="2021-11" db="EMBL/GenBank/DDBJ databases">
        <authorList>
            <person name="Herlambang A."/>
            <person name="Guo Y."/>
            <person name="Takashima Y."/>
            <person name="Nishizawa T."/>
        </authorList>
    </citation>
    <scope>NUCLEOTIDE SEQUENCE</scope>
    <source>
        <strain evidence="8">E1425</strain>
    </source>
</reference>
<evidence type="ECO:0000256" key="3">
    <source>
        <dbReference type="ARBA" id="ARBA00023125"/>
    </source>
</evidence>
<comment type="subcellular location">
    <subcellularLocation>
        <location evidence="1">Nucleus</location>
    </subcellularLocation>
</comment>
<dbReference type="SUPFAM" id="SSF57959">
    <property type="entry name" value="Leucine zipper domain"/>
    <property type="match status" value="1"/>
</dbReference>
<evidence type="ECO:0000259" key="7">
    <source>
        <dbReference type="PROSITE" id="PS50217"/>
    </source>
</evidence>
<dbReference type="Gene3D" id="1.20.5.170">
    <property type="match status" value="1"/>
</dbReference>
<evidence type="ECO:0000313" key="9">
    <source>
        <dbReference type="Proteomes" id="UP000827284"/>
    </source>
</evidence>
<dbReference type="AlphaFoldDB" id="A0A9P3HH29"/>
<dbReference type="InterPro" id="IPR004827">
    <property type="entry name" value="bZIP"/>
</dbReference>
<dbReference type="PANTHER" id="PTHR19304">
    <property type="entry name" value="CYCLIC-AMP RESPONSE ELEMENT BINDING PROTEIN"/>
    <property type="match status" value="1"/>
</dbReference>
<feature type="domain" description="BZIP" evidence="7">
    <location>
        <begin position="382"/>
        <end position="445"/>
    </location>
</feature>
<evidence type="ECO:0000256" key="4">
    <source>
        <dbReference type="ARBA" id="ARBA00023163"/>
    </source>
</evidence>
<feature type="compositionally biased region" description="Low complexity" evidence="6">
    <location>
        <begin position="288"/>
        <end position="297"/>
    </location>
</feature>
<keyword evidence="9" id="KW-1185">Reference proteome</keyword>
<dbReference type="InterPro" id="IPR051027">
    <property type="entry name" value="bZIP_transcription_factors"/>
</dbReference>
<dbReference type="SMART" id="SM00338">
    <property type="entry name" value="BRLZ"/>
    <property type="match status" value="1"/>
</dbReference>
<dbReference type="FunFam" id="1.20.5.170:FF:000053">
    <property type="entry name" value="BZIP transcription factor AtfA"/>
    <property type="match status" value="1"/>
</dbReference>
<dbReference type="InterPro" id="IPR000837">
    <property type="entry name" value="AP-1"/>
</dbReference>
<evidence type="ECO:0000313" key="8">
    <source>
        <dbReference type="EMBL" id="GJJ76605.1"/>
    </source>
</evidence>
<dbReference type="PRINTS" id="PR00042">
    <property type="entry name" value="LEUZIPPRFOS"/>
</dbReference>
<accession>A0A9P3HH29</accession>
<feature type="compositionally biased region" description="Low complexity" evidence="6">
    <location>
        <begin position="481"/>
        <end position="494"/>
    </location>
</feature>
<dbReference type="InterPro" id="IPR020956">
    <property type="entry name" value="TF_Aft1_OSM"/>
</dbReference>
<feature type="region of interest" description="Disordered" evidence="6">
    <location>
        <begin position="1"/>
        <end position="25"/>
    </location>
</feature>
<dbReference type="GO" id="GO:0003700">
    <property type="term" value="F:DNA-binding transcription factor activity"/>
    <property type="evidence" value="ECO:0007669"/>
    <property type="project" value="InterPro"/>
</dbReference>
<feature type="region of interest" description="Disordered" evidence="6">
    <location>
        <begin position="462"/>
        <end position="527"/>
    </location>
</feature>
<feature type="region of interest" description="Disordered" evidence="6">
    <location>
        <begin position="282"/>
        <end position="384"/>
    </location>
</feature>
<feature type="compositionally biased region" description="Polar residues" evidence="6">
    <location>
        <begin position="212"/>
        <end position="222"/>
    </location>
</feature>
<dbReference type="GO" id="GO:0003677">
    <property type="term" value="F:DNA binding"/>
    <property type="evidence" value="ECO:0007669"/>
    <property type="project" value="UniProtKB-KW"/>
</dbReference>
<dbReference type="InterPro" id="IPR046347">
    <property type="entry name" value="bZIP_sf"/>
</dbReference>
<name>A0A9P3HH29_9FUNG</name>
<keyword evidence="2" id="KW-0805">Transcription regulation</keyword>
<dbReference type="GO" id="GO:0006357">
    <property type="term" value="P:regulation of transcription by RNA polymerase II"/>
    <property type="evidence" value="ECO:0007669"/>
    <property type="project" value="InterPro"/>
</dbReference>
<feature type="compositionally biased region" description="Polar residues" evidence="6">
    <location>
        <begin position="229"/>
        <end position="239"/>
    </location>
</feature>
<evidence type="ECO:0000256" key="6">
    <source>
        <dbReference type="SAM" id="MobiDB-lite"/>
    </source>
</evidence>
<keyword evidence="3" id="KW-0238">DNA-binding</keyword>